<dbReference type="InterPro" id="IPR005749">
    <property type="entry name" value="Ribosomal_uL15_bac-type"/>
</dbReference>
<protein>
    <submittedName>
        <fullName evidence="6">50S ribosomal protein L15</fullName>
    </submittedName>
</protein>
<keyword evidence="3" id="KW-0687">Ribonucleoprotein</keyword>
<feature type="compositionally biased region" description="Gly residues" evidence="4">
    <location>
        <begin position="19"/>
        <end position="31"/>
    </location>
</feature>
<feature type="compositionally biased region" description="Gly residues" evidence="4">
    <location>
        <begin position="42"/>
        <end position="52"/>
    </location>
</feature>
<dbReference type="PANTHER" id="PTHR12934">
    <property type="entry name" value="50S RIBOSOMAL PROTEIN L15"/>
    <property type="match status" value="1"/>
</dbReference>
<sequence>MSLHELRPAPGAKRKGKRLGQGIGSGTGKTAGKGHKGQKARSGGGVRPGFEGGQMPMMRRIPKKGFNNARFAKEFQIVNVESLASRFEAGATVGFSEMYAARLVQKDNVPVKVLASGDIDKALTVQAQAFSAQAKAKIEAAGGKAEVI</sequence>
<organism evidence="6">
    <name type="scientific">bioreactor metagenome</name>
    <dbReference type="NCBI Taxonomy" id="1076179"/>
    <lineage>
        <taxon>unclassified sequences</taxon>
        <taxon>metagenomes</taxon>
        <taxon>ecological metagenomes</taxon>
    </lineage>
</organism>
<dbReference type="GO" id="GO:0003735">
    <property type="term" value="F:structural constituent of ribosome"/>
    <property type="evidence" value="ECO:0007669"/>
    <property type="project" value="InterPro"/>
</dbReference>
<comment type="similarity">
    <text evidence="1">Belongs to the universal ribosomal protein uL15 family.</text>
</comment>
<dbReference type="GO" id="GO:0022625">
    <property type="term" value="C:cytosolic large ribosomal subunit"/>
    <property type="evidence" value="ECO:0007669"/>
    <property type="project" value="TreeGrafter"/>
</dbReference>
<evidence type="ECO:0000256" key="1">
    <source>
        <dbReference type="ARBA" id="ARBA00007320"/>
    </source>
</evidence>
<reference evidence="6" key="1">
    <citation type="submission" date="2019-08" db="EMBL/GenBank/DDBJ databases">
        <authorList>
            <person name="Kucharzyk K."/>
            <person name="Murdoch R.W."/>
            <person name="Higgins S."/>
            <person name="Loffler F."/>
        </authorList>
    </citation>
    <scope>NUCLEOTIDE SEQUENCE</scope>
</reference>
<dbReference type="AlphaFoldDB" id="A0A644W5X1"/>
<evidence type="ECO:0000256" key="3">
    <source>
        <dbReference type="ARBA" id="ARBA00023274"/>
    </source>
</evidence>
<evidence type="ECO:0000313" key="6">
    <source>
        <dbReference type="EMBL" id="MPL98988.1"/>
    </source>
</evidence>
<evidence type="ECO:0000259" key="5">
    <source>
        <dbReference type="Pfam" id="PF00828"/>
    </source>
</evidence>
<dbReference type="SUPFAM" id="SSF52080">
    <property type="entry name" value="Ribosomal proteins L15p and L18e"/>
    <property type="match status" value="1"/>
</dbReference>
<evidence type="ECO:0000256" key="4">
    <source>
        <dbReference type="SAM" id="MobiDB-lite"/>
    </source>
</evidence>
<dbReference type="HAMAP" id="MF_01341">
    <property type="entry name" value="Ribosomal_uL15"/>
    <property type="match status" value="1"/>
</dbReference>
<dbReference type="GO" id="GO:0006412">
    <property type="term" value="P:translation"/>
    <property type="evidence" value="ECO:0007669"/>
    <property type="project" value="InterPro"/>
</dbReference>
<name>A0A644W5X1_9ZZZZ</name>
<proteinExistence type="inferred from homology"/>
<dbReference type="InterPro" id="IPR036227">
    <property type="entry name" value="Ribosomal_uL15/eL18_sf"/>
</dbReference>
<dbReference type="Pfam" id="PF00828">
    <property type="entry name" value="Ribosomal_L27A"/>
    <property type="match status" value="1"/>
</dbReference>
<feature type="region of interest" description="Disordered" evidence="4">
    <location>
        <begin position="1"/>
        <end position="59"/>
    </location>
</feature>
<dbReference type="PANTHER" id="PTHR12934:SF11">
    <property type="entry name" value="LARGE RIBOSOMAL SUBUNIT PROTEIN UL15M"/>
    <property type="match status" value="1"/>
</dbReference>
<gene>
    <name evidence="6" type="primary">rplO_17</name>
    <name evidence="6" type="ORF">SDC9_45200</name>
</gene>
<dbReference type="Gene3D" id="3.100.10.10">
    <property type="match status" value="1"/>
</dbReference>
<feature type="domain" description="Large ribosomal subunit protein uL15/eL18" evidence="5">
    <location>
        <begin position="77"/>
        <end position="146"/>
    </location>
</feature>
<accession>A0A644W5X1</accession>
<comment type="caution">
    <text evidence="6">The sequence shown here is derived from an EMBL/GenBank/DDBJ whole genome shotgun (WGS) entry which is preliminary data.</text>
</comment>
<dbReference type="InterPro" id="IPR021131">
    <property type="entry name" value="Ribosomal_uL15/eL18"/>
</dbReference>
<dbReference type="EMBL" id="VSSQ01000640">
    <property type="protein sequence ID" value="MPL98988.1"/>
    <property type="molecule type" value="Genomic_DNA"/>
</dbReference>
<dbReference type="PROSITE" id="PS00475">
    <property type="entry name" value="RIBOSOMAL_L15"/>
    <property type="match status" value="1"/>
</dbReference>
<evidence type="ECO:0000256" key="2">
    <source>
        <dbReference type="ARBA" id="ARBA00022980"/>
    </source>
</evidence>
<dbReference type="InterPro" id="IPR030878">
    <property type="entry name" value="Ribosomal_uL15"/>
</dbReference>
<dbReference type="NCBIfam" id="TIGR01071">
    <property type="entry name" value="rplO_bact"/>
    <property type="match status" value="1"/>
</dbReference>
<dbReference type="InterPro" id="IPR001196">
    <property type="entry name" value="Ribosomal_uL15_CS"/>
</dbReference>
<keyword evidence="2 6" id="KW-0689">Ribosomal protein</keyword>